<dbReference type="InterPro" id="IPR036390">
    <property type="entry name" value="WH_DNA-bd_sf"/>
</dbReference>
<dbReference type="PROSITE" id="PS50931">
    <property type="entry name" value="HTH_LYSR"/>
    <property type="match status" value="1"/>
</dbReference>
<proteinExistence type="inferred from homology"/>
<evidence type="ECO:0000256" key="1">
    <source>
        <dbReference type="ARBA" id="ARBA00009437"/>
    </source>
</evidence>
<dbReference type="InterPro" id="IPR036388">
    <property type="entry name" value="WH-like_DNA-bd_sf"/>
</dbReference>
<keyword evidence="7" id="KW-1185">Reference proteome</keyword>
<dbReference type="InterPro" id="IPR005119">
    <property type="entry name" value="LysR_subst-bd"/>
</dbReference>
<dbReference type="RefSeq" id="WP_093196710.1">
    <property type="nucleotide sequence ID" value="NZ_FNGS01000001.1"/>
</dbReference>
<dbReference type="SUPFAM" id="SSF46785">
    <property type="entry name" value="Winged helix' DNA-binding domain"/>
    <property type="match status" value="1"/>
</dbReference>
<sequence length="311" mass="35417">MVLNLEWLRSFKAIYETGTLTGAAQALFISQPGVSLHLNSLESYTGYKLFDRSARQMVPTERGKVLYNFIVEPIAKLEAAEQLFHKSSRLERPTISIGMCFETFQFTLEKHISTLPFNVIIQFGEYPQMLADLDKGLLDLIITPQKGTQKNLEYKPFSKERIVMIAGSKTDSAEIDALLHTGKLAEAEHLLHQQVWYSTAADMEHLKRFWQLQFGRHPDFKPNYIVPNICSIIRCLSDGEGFSIVPDFLCREEMAAGKVKLIWEGTQVIENTLHFGMRKKTIYAEEIQQIQRIFEEGELMLAVDSVPAGIP</sequence>
<dbReference type="Gene3D" id="3.40.190.10">
    <property type="entry name" value="Periplasmic binding protein-like II"/>
    <property type="match status" value="2"/>
</dbReference>
<feature type="domain" description="HTH lysR-type" evidence="5">
    <location>
        <begin position="3"/>
        <end position="60"/>
    </location>
</feature>
<dbReference type="GO" id="GO:0003700">
    <property type="term" value="F:DNA-binding transcription factor activity"/>
    <property type="evidence" value="ECO:0007669"/>
    <property type="project" value="InterPro"/>
</dbReference>
<evidence type="ECO:0000313" key="7">
    <source>
        <dbReference type="Proteomes" id="UP000198901"/>
    </source>
</evidence>
<dbReference type="PANTHER" id="PTHR30126">
    <property type="entry name" value="HTH-TYPE TRANSCRIPTIONAL REGULATOR"/>
    <property type="match status" value="1"/>
</dbReference>
<evidence type="ECO:0000256" key="4">
    <source>
        <dbReference type="ARBA" id="ARBA00023163"/>
    </source>
</evidence>
<dbReference type="Gene3D" id="1.10.10.10">
    <property type="entry name" value="Winged helix-like DNA-binding domain superfamily/Winged helix DNA-binding domain"/>
    <property type="match status" value="1"/>
</dbReference>
<dbReference type="AlphaFoldDB" id="A0A1G9HYG3"/>
<dbReference type="GO" id="GO:0000976">
    <property type="term" value="F:transcription cis-regulatory region binding"/>
    <property type="evidence" value="ECO:0007669"/>
    <property type="project" value="TreeGrafter"/>
</dbReference>
<dbReference type="SUPFAM" id="SSF53850">
    <property type="entry name" value="Periplasmic binding protein-like II"/>
    <property type="match status" value="1"/>
</dbReference>
<evidence type="ECO:0000256" key="3">
    <source>
        <dbReference type="ARBA" id="ARBA00023125"/>
    </source>
</evidence>
<dbReference type="PRINTS" id="PR00039">
    <property type="entry name" value="HTHLYSR"/>
</dbReference>
<dbReference type="Proteomes" id="UP000198901">
    <property type="component" value="Unassembled WGS sequence"/>
</dbReference>
<dbReference type="Pfam" id="PF00126">
    <property type="entry name" value="HTH_1"/>
    <property type="match status" value="1"/>
</dbReference>
<evidence type="ECO:0000256" key="2">
    <source>
        <dbReference type="ARBA" id="ARBA00023015"/>
    </source>
</evidence>
<dbReference type="Pfam" id="PF03466">
    <property type="entry name" value="LysR_substrate"/>
    <property type="match status" value="1"/>
</dbReference>
<dbReference type="OrthoDB" id="9785745at2"/>
<dbReference type="EMBL" id="FNGS01000001">
    <property type="protein sequence ID" value="SDL17714.1"/>
    <property type="molecule type" value="Genomic_DNA"/>
</dbReference>
<protein>
    <submittedName>
        <fullName evidence="6">DNA-binding transcriptional regulator, LysR family</fullName>
    </submittedName>
</protein>
<gene>
    <name evidence="6" type="ORF">SAMN04488090_0253</name>
</gene>
<dbReference type="InterPro" id="IPR000847">
    <property type="entry name" value="LysR_HTH_N"/>
</dbReference>
<evidence type="ECO:0000259" key="5">
    <source>
        <dbReference type="PROSITE" id="PS50931"/>
    </source>
</evidence>
<organism evidence="6 7">
    <name type="scientific">Siphonobacter aquaeclarae</name>
    <dbReference type="NCBI Taxonomy" id="563176"/>
    <lineage>
        <taxon>Bacteria</taxon>
        <taxon>Pseudomonadati</taxon>
        <taxon>Bacteroidota</taxon>
        <taxon>Cytophagia</taxon>
        <taxon>Cytophagales</taxon>
        <taxon>Cytophagaceae</taxon>
        <taxon>Siphonobacter</taxon>
    </lineage>
</organism>
<name>A0A1G9HYG3_9BACT</name>
<dbReference type="STRING" id="563176.SAMN04488090_0253"/>
<evidence type="ECO:0000313" key="6">
    <source>
        <dbReference type="EMBL" id="SDL17714.1"/>
    </source>
</evidence>
<keyword evidence="2" id="KW-0805">Transcription regulation</keyword>
<accession>A0A1G9HYG3</accession>
<keyword evidence="3 6" id="KW-0238">DNA-binding</keyword>
<reference evidence="6 7" key="1">
    <citation type="submission" date="2016-10" db="EMBL/GenBank/DDBJ databases">
        <authorList>
            <person name="de Groot N.N."/>
        </authorList>
    </citation>
    <scope>NUCLEOTIDE SEQUENCE [LARGE SCALE GENOMIC DNA]</scope>
    <source>
        <strain evidence="6 7">DSM 21668</strain>
    </source>
</reference>
<keyword evidence="4" id="KW-0804">Transcription</keyword>
<dbReference type="PANTHER" id="PTHR30126:SF64">
    <property type="entry name" value="HTH-TYPE TRANSCRIPTIONAL REGULATOR CITR"/>
    <property type="match status" value="1"/>
</dbReference>
<comment type="similarity">
    <text evidence="1">Belongs to the LysR transcriptional regulatory family.</text>
</comment>